<evidence type="ECO:0000256" key="4">
    <source>
        <dbReference type="ARBA" id="ARBA00022448"/>
    </source>
</evidence>
<dbReference type="FunFam" id="3.40.50.300:FF:000511">
    <property type="entry name" value="ATP-binding cassette, sub-family A (ABC1), member 2"/>
    <property type="match status" value="1"/>
</dbReference>
<evidence type="ECO:0000259" key="14">
    <source>
        <dbReference type="PROSITE" id="PS50893"/>
    </source>
</evidence>
<keyword evidence="7" id="KW-0547">Nucleotide-binding</keyword>
<keyword evidence="5" id="KW-0812">Transmembrane</keyword>
<dbReference type="SMART" id="SM00382">
    <property type="entry name" value="AAA"/>
    <property type="match status" value="1"/>
</dbReference>
<feature type="region of interest" description="Disordered" evidence="13">
    <location>
        <begin position="395"/>
        <end position="500"/>
    </location>
</feature>
<evidence type="ECO:0000256" key="13">
    <source>
        <dbReference type="SAM" id="MobiDB-lite"/>
    </source>
</evidence>
<dbReference type="GO" id="GO:0005524">
    <property type="term" value="F:ATP binding"/>
    <property type="evidence" value="ECO:0007669"/>
    <property type="project" value="UniProtKB-KW"/>
</dbReference>
<accession>A0AAD6BG59</accession>
<keyword evidence="8" id="KW-0967">Endosome</keyword>
<dbReference type="CDD" id="cd03263">
    <property type="entry name" value="ABC_subfamily_A"/>
    <property type="match status" value="1"/>
</dbReference>
<evidence type="ECO:0000256" key="2">
    <source>
        <dbReference type="ARBA" id="ARBA00004608"/>
    </source>
</evidence>
<proteinExistence type="inferred from homology"/>
<dbReference type="GO" id="GO:0010008">
    <property type="term" value="C:endosome membrane"/>
    <property type="evidence" value="ECO:0007669"/>
    <property type="project" value="UniProtKB-SubCell"/>
</dbReference>
<feature type="compositionally biased region" description="Basic and acidic residues" evidence="13">
    <location>
        <begin position="470"/>
        <end position="480"/>
    </location>
</feature>
<evidence type="ECO:0000256" key="6">
    <source>
        <dbReference type="ARBA" id="ARBA00022737"/>
    </source>
</evidence>
<comment type="caution">
    <text evidence="15">The sequence shown here is derived from an EMBL/GenBank/DDBJ whole genome shotgun (WGS) entry which is preliminary data.</text>
</comment>
<feature type="compositionally biased region" description="Low complexity" evidence="13">
    <location>
        <begin position="414"/>
        <end position="426"/>
    </location>
</feature>
<keyword evidence="16" id="KW-1185">Reference proteome</keyword>
<dbReference type="GO" id="GO:0140359">
    <property type="term" value="F:ABC-type transporter activity"/>
    <property type="evidence" value="ECO:0007669"/>
    <property type="project" value="InterPro"/>
</dbReference>
<dbReference type="PROSITE" id="PS50893">
    <property type="entry name" value="ABC_TRANSPORTER_2"/>
    <property type="match status" value="1"/>
</dbReference>
<evidence type="ECO:0000256" key="12">
    <source>
        <dbReference type="ARBA" id="ARBA00023180"/>
    </source>
</evidence>
<dbReference type="SUPFAM" id="SSF52540">
    <property type="entry name" value="P-loop containing nucleoside triphosphate hydrolases"/>
    <property type="match status" value="1"/>
</dbReference>
<dbReference type="InterPro" id="IPR026082">
    <property type="entry name" value="ABCA"/>
</dbReference>
<keyword evidence="11" id="KW-0472">Membrane</keyword>
<evidence type="ECO:0000256" key="10">
    <source>
        <dbReference type="ARBA" id="ARBA00022989"/>
    </source>
</evidence>
<comment type="similarity">
    <text evidence="3">Belongs to the ABC transporter superfamily. ABCA family.</text>
</comment>
<keyword evidence="9" id="KW-0067">ATP-binding</keyword>
<dbReference type="InterPro" id="IPR003439">
    <property type="entry name" value="ABC_transporter-like_ATP-bd"/>
</dbReference>
<feature type="non-terminal residue" evidence="15">
    <location>
        <position position="1"/>
    </location>
</feature>
<keyword evidence="6" id="KW-0677">Repeat</keyword>
<name>A0AAD6BG59_9TELE</name>
<protein>
    <recommendedName>
        <fullName evidence="14">ABC transporter domain-containing protein</fullName>
    </recommendedName>
</protein>
<dbReference type="Gene3D" id="3.40.50.300">
    <property type="entry name" value="P-loop containing nucleotide triphosphate hydrolases"/>
    <property type="match status" value="1"/>
</dbReference>
<evidence type="ECO:0000256" key="11">
    <source>
        <dbReference type="ARBA" id="ARBA00023136"/>
    </source>
</evidence>
<evidence type="ECO:0000313" key="16">
    <source>
        <dbReference type="Proteomes" id="UP001219934"/>
    </source>
</evidence>
<reference evidence="15" key="1">
    <citation type="submission" date="2022-11" db="EMBL/GenBank/DDBJ databases">
        <title>Chromosome-level genome of Pogonophryne albipinna.</title>
        <authorList>
            <person name="Jo E."/>
        </authorList>
    </citation>
    <scope>NUCLEOTIDE SEQUENCE</scope>
    <source>
        <strain evidence="15">SGF0006</strain>
        <tissue evidence="15">Muscle</tissue>
    </source>
</reference>
<dbReference type="InterPro" id="IPR017871">
    <property type="entry name" value="ABC_transporter-like_CS"/>
</dbReference>
<evidence type="ECO:0000256" key="9">
    <source>
        <dbReference type="ARBA" id="ARBA00022840"/>
    </source>
</evidence>
<evidence type="ECO:0000256" key="7">
    <source>
        <dbReference type="ARBA" id="ARBA00022741"/>
    </source>
</evidence>
<evidence type="ECO:0000256" key="5">
    <source>
        <dbReference type="ARBA" id="ARBA00022692"/>
    </source>
</evidence>
<dbReference type="AlphaFoldDB" id="A0AAD6BG59"/>
<comment type="subcellular location">
    <subcellularLocation>
        <location evidence="1">Endomembrane system</location>
        <topology evidence="1">Multi-pass membrane protein</topology>
    </subcellularLocation>
    <subcellularLocation>
        <location evidence="2">Endosome membrane</location>
    </subcellularLocation>
</comment>
<dbReference type="PROSITE" id="PS00211">
    <property type="entry name" value="ABC_TRANSPORTER_1"/>
    <property type="match status" value="1"/>
</dbReference>
<dbReference type="GO" id="GO:0005319">
    <property type="term" value="F:lipid transporter activity"/>
    <property type="evidence" value="ECO:0007669"/>
    <property type="project" value="TreeGrafter"/>
</dbReference>
<dbReference type="PANTHER" id="PTHR19229:SF36">
    <property type="entry name" value="ATP-BINDING CASSETTE SUB-FAMILY A MEMBER 2"/>
    <property type="match status" value="1"/>
</dbReference>
<evidence type="ECO:0000256" key="8">
    <source>
        <dbReference type="ARBA" id="ARBA00022753"/>
    </source>
</evidence>
<dbReference type="Proteomes" id="UP001219934">
    <property type="component" value="Unassembled WGS sequence"/>
</dbReference>
<keyword evidence="4" id="KW-0813">Transport</keyword>
<dbReference type="InterPro" id="IPR027417">
    <property type="entry name" value="P-loop_NTPase"/>
</dbReference>
<dbReference type="Pfam" id="PF00005">
    <property type="entry name" value="ABC_tran"/>
    <property type="match status" value="1"/>
</dbReference>
<evidence type="ECO:0000256" key="3">
    <source>
        <dbReference type="ARBA" id="ARBA00008869"/>
    </source>
</evidence>
<keyword evidence="10" id="KW-1133">Transmembrane helix</keyword>
<evidence type="ECO:0000256" key="1">
    <source>
        <dbReference type="ARBA" id="ARBA00004127"/>
    </source>
</evidence>
<organism evidence="15 16">
    <name type="scientific">Pogonophryne albipinna</name>
    <dbReference type="NCBI Taxonomy" id="1090488"/>
    <lineage>
        <taxon>Eukaryota</taxon>
        <taxon>Metazoa</taxon>
        <taxon>Chordata</taxon>
        <taxon>Craniata</taxon>
        <taxon>Vertebrata</taxon>
        <taxon>Euteleostomi</taxon>
        <taxon>Actinopterygii</taxon>
        <taxon>Neopterygii</taxon>
        <taxon>Teleostei</taxon>
        <taxon>Neoteleostei</taxon>
        <taxon>Acanthomorphata</taxon>
        <taxon>Eupercaria</taxon>
        <taxon>Perciformes</taxon>
        <taxon>Notothenioidei</taxon>
        <taxon>Pogonophryne</taxon>
    </lineage>
</organism>
<dbReference type="GO" id="GO:0016887">
    <property type="term" value="F:ATP hydrolysis activity"/>
    <property type="evidence" value="ECO:0007669"/>
    <property type="project" value="InterPro"/>
</dbReference>
<dbReference type="GO" id="GO:0051246">
    <property type="term" value="P:regulation of protein metabolic process"/>
    <property type="evidence" value="ECO:0007669"/>
    <property type="project" value="UniProtKB-ARBA"/>
</dbReference>
<gene>
    <name evidence="15" type="ORF">JOQ06_012199</name>
</gene>
<dbReference type="EMBL" id="JAPTMU010000006">
    <property type="protein sequence ID" value="KAJ4942333.1"/>
    <property type="molecule type" value="Genomic_DNA"/>
</dbReference>
<sequence length="500" mass="53446">MRGIEEEPSHLSLVVCIDKLTKVYKTGSKLALDKLSLNLHENQVVSFLGHNGAGKTTTMSILTGLFPPTSGSATIYGHDIRTDMERIRQNLGMCPQHNVLFDKLSVEEHLWFYSRLKGMAEEDIRKEMDKMIVDLELSKKRHSLVQTLSGGMKRKLSVAIAFVGGSRAVILDEPTAGVDPYARRAIWDLILKYKQGRTILLSTHNMDEADLLGDRIAIISHGKLKCCGSPLFLKSTYGDGYKLTLDVGFRQGSQQQPPSSVAPSSSLSPSSVVLSSSVAPSSSLSPSSVDPSSVDPSSSSSSSVASSSYVAPSSLSPCSQARVSQFIGQFVASCVLVSDSNTELSYVLPSEAVKKGCFERLFQALEQSLDSLALTSFGVMDTTLEEVFLKVSEEDQSLENSDADMKGSPGGSSVGKSSVGSAGLGLPQEGSGPSVESENPEVERSNLMSSSTMSQSQSSLKSSSSIGSVRGDEGGLHEDFYGDYCPLFDSGQEPDSASLR</sequence>
<dbReference type="InterPro" id="IPR003593">
    <property type="entry name" value="AAA+_ATPase"/>
</dbReference>
<evidence type="ECO:0000313" key="15">
    <source>
        <dbReference type="EMBL" id="KAJ4942333.1"/>
    </source>
</evidence>
<feature type="compositionally biased region" description="Low complexity" evidence="13">
    <location>
        <begin position="445"/>
        <end position="468"/>
    </location>
</feature>
<feature type="domain" description="ABC transporter" evidence="14">
    <location>
        <begin position="15"/>
        <end position="246"/>
    </location>
</feature>
<dbReference type="PANTHER" id="PTHR19229">
    <property type="entry name" value="ATP-BINDING CASSETTE TRANSPORTER SUBFAMILY A ABCA"/>
    <property type="match status" value="1"/>
</dbReference>
<keyword evidence="12" id="KW-0325">Glycoprotein</keyword>